<dbReference type="PANTHER" id="PTHR10000">
    <property type="entry name" value="PHOSPHOSERINE PHOSPHATASE"/>
    <property type="match status" value="1"/>
</dbReference>
<dbReference type="eggNOG" id="COG0561">
    <property type="taxonomic scope" value="Bacteria"/>
</dbReference>
<keyword evidence="1" id="KW-0378">Hydrolase</keyword>
<dbReference type="NCBIfam" id="TIGR01484">
    <property type="entry name" value="HAD-SF-IIB"/>
    <property type="match status" value="1"/>
</dbReference>
<evidence type="ECO:0000313" key="2">
    <source>
        <dbReference type="Proteomes" id="UP000018439"/>
    </source>
</evidence>
<dbReference type="GO" id="GO:0000287">
    <property type="term" value="F:magnesium ion binding"/>
    <property type="evidence" value="ECO:0007669"/>
    <property type="project" value="TreeGrafter"/>
</dbReference>
<gene>
    <name evidence="1" type="ORF">Bcop_0749</name>
</gene>
<dbReference type="HOGENOM" id="CLU_044146_7_0_10"/>
<dbReference type="AlphaFoldDB" id="F3ZT03"/>
<dbReference type="OrthoDB" id="9814970at2"/>
<dbReference type="Pfam" id="PF08282">
    <property type="entry name" value="Hydrolase_3"/>
    <property type="match status" value="1"/>
</dbReference>
<dbReference type="STRING" id="679937.Bcop_0749"/>
<proteinExistence type="predicted"/>
<dbReference type="InterPro" id="IPR006379">
    <property type="entry name" value="HAD-SF_hydro_IIB"/>
</dbReference>
<dbReference type="InterPro" id="IPR000150">
    <property type="entry name" value="Cof"/>
</dbReference>
<reference evidence="1 2" key="1">
    <citation type="journal article" date="2011" name="Stand. Genomic Sci.">
        <title>Non-contiguous finished genome sequence of Bacteroides coprosuis type strain (PC139).</title>
        <authorList>
            <person name="Land M."/>
            <person name="Held B."/>
            <person name="Gronow S."/>
            <person name="Abt B."/>
            <person name="Lucas S."/>
            <person name="Del Rio T.G."/>
            <person name="Nolan M."/>
            <person name="Tice H."/>
            <person name="Cheng J.F."/>
            <person name="Pitluck S."/>
            <person name="Liolios K."/>
            <person name="Pagani I."/>
            <person name="Ivanova N."/>
            <person name="Mavromatis K."/>
            <person name="Mikhailova N."/>
            <person name="Pati A."/>
            <person name="Tapia R."/>
            <person name="Han C."/>
            <person name="Goodwin L."/>
            <person name="Chen A."/>
            <person name="Palaniappan K."/>
            <person name="Hauser L."/>
            <person name="Brambilla E.M."/>
            <person name="Rohde M."/>
            <person name="Goker M."/>
            <person name="Detter J.C."/>
            <person name="Woyke T."/>
            <person name="Bristow J."/>
            <person name="Eisen J.A."/>
            <person name="Markowitz V."/>
            <person name="Hugenholtz P."/>
            <person name="Kyrpides N.C."/>
            <person name="Klenk H.P."/>
            <person name="Lapidus A."/>
        </authorList>
    </citation>
    <scope>NUCLEOTIDE SEQUENCE [LARGE SCALE GENOMIC DNA]</scope>
    <source>
        <strain evidence="1 2">DSM 18011</strain>
    </source>
</reference>
<dbReference type="SFLD" id="SFLDG01144">
    <property type="entry name" value="C2.B.4:_PGP_Like"/>
    <property type="match status" value="1"/>
</dbReference>
<dbReference type="GO" id="GO:0005829">
    <property type="term" value="C:cytosol"/>
    <property type="evidence" value="ECO:0007669"/>
    <property type="project" value="TreeGrafter"/>
</dbReference>
<name>F3ZT03_9BACE</name>
<sequence>MMKAIFFDIDGTLVSFKTHQIPESTIYAIRLAKENGHKIFIATGRPKAIINNLGKIEEYVDGYVTMNGGYCFTTDQVLHKSIIPKNDVENMAKYCIDNKKAVIFVSEHTISVCQPNKLVKDIFYDHLNVPVIPEKTFEEAISGDVFQMTPFITKEEENSILNLIPNCQPERWNPEFVDIVSKGNTKETGVEVIRKHFNLKLEDTVAIGDGGNDISMLAHAGIGIAMGNAVDHVKSYADYVTSTVDEDGIWNALKHFNII</sequence>
<dbReference type="SFLD" id="SFLDS00003">
    <property type="entry name" value="Haloacid_Dehalogenase"/>
    <property type="match status" value="1"/>
</dbReference>
<dbReference type="PROSITE" id="PS01228">
    <property type="entry name" value="COF_1"/>
    <property type="match status" value="1"/>
</dbReference>
<dbReference type="SUPFAM" id="SSF56784">
    <property type="entry name" value="HAD-like"/>
    <property type="match status" value="1"/>
</dbReference>
<accession>F3ZT03</accession>
<dbReference type="SFLD" id="SFLDG01140">
    <property type="entry name" value="C2.B:_Phosphomannomutase_and_P"/>
    <property type="match status" value="1"/>
</dbReference>
<dbReference type="InterPro" id="IPR023214">
    <property type="entry name" value="HAD_sf"/>
</dbReference>
<evidence type="ECO:0000313" key="1">
    <source>
        <dbReference type="EMBL" id="EGJ70965.1"/>
    </source>
</evidence>
<dbReference type="NCBIfam" id="TIGR00099">
    <property type="entry name" value="Cof-subfamily"/>
    <property type="match status" value="1"/>
</dbReference>
<dbReference type="GO" id="GO:0016791">
    <property type="term" value="F:phosphatase activity"/>
    <property type="evidence" value="ECO:0007669"/>
    <property type="project" value="TreeGrafter"/>
</dbReference>
<dbReference type="InterPro" id="IPR036412">
    <property type="entry name" value="HAD-like_sf"/>
</dbReference>
<dbReference type="Proteomes" id="UP000018439">
    <property type="component" value="Chromosome"/>
</dbReference>
<dbReference type="EMBL" id="CM001167">
    <property type="protein sequence ID" value="EGJ70965.1"/>
    <property type="molecule type" value="Genomic_DNA"/>
</dbReference>
<protein>
    <submittedName>
        <fullName evidence="1">Cof-like hydrolase</fullName>
    </submittedName>
</protein>
<dbReference type="Gene3D" id="3.40.50.1000">
    <property type="entry name" value="HAD superfamily/HAD-like"/>
    <property type="match status" value="1"/>
</dbReference>
<dbReference type="PANTHER" id="PTHR10000:SF25">
    <property type="entry name" value="PHOSPHATASE YKRA-RELATED"/>
    <property type="match status" value="1"/>
</dbReference>
<organism evidence="1 2">
    <name type="scientific">Bacteroides coprosuis DSM 18011</name>
    <dbReference type="NCBI Taxonomy" id="679937"/>
    <lineage>
        <taxon>Bacteria</taxon>
        <taxon>Pseudomonadati</taxon>
        <taxon>Bacteroidota</taxon>
        <taxon>Bacteroidia</taxon>
        <taxon>Bacteroidales</taxon>
        <taxon>Bacteroidaceae</taxon>
        <taxon>Bacteroides</taxon>
    </lineage>
</organism>
<keyword evidence="2" id="KW-1185">Reference proteome</keyword>
<dbReference type="Gene3D" id="3.30.1240.10">
    <property type="match status" value="1"/>
</dbReference>
<dbReference type="PROSITE" id="PS01229">
    <property type="entry name" value="COF_2"/>
    <property type="match status" value="1"/>
</dbReference>